<dbReference type="PANTHER" id="PTHR43394">
    <property type="entry name" value="ATP-DEPENDENT PERMEASE MDL1, MITOCHONDRIAL"/>
    <property type="match status" value="1"/>
</dbReference>
<dbReference type="OrthoDB" id="9762778at2"/>
<organism evidence="11 12">
    <name type="scientific">Fastidiosipila sanguinis</name>
    <dbReference type="NCBI Taxonomy" id="236753"/>
    <lineage>
        <taxon>Bacteria</taxon>
        <taxon>Bacillati</taxon>
        <taxon>Bacillota</taxon>
        <taxon>Clostridia</taxon>
        <taxon>Eubacteriales</taxon>
        <taxon>Oscillospiraceae</taxon>
        <taxon>Fastidiosipila</taxon>
    </lineage>
</organism>
<dbReference type="Pfam" id="PF00664">
    <property type="entry name" value="ABC_membrane"/>
    <property type="match status" value="1"/>
</dbReference>
<keyword evidence="6 8" id="KW-1133">Transmembrane helix</keyword>
<protein>
    <submittedName>
        <fullName evidence="11">Sugar ABC transporter ATP-binding protein</fullName>
    </submittedName>
</protein>
<dbReference type="InterPro" id="IPR027417">
    <property type="entry name" value="P-loop_NTPase"/>
</dbReference>
<name>A0A2S0KMY4_9FIRM</name>
<dbReference type="SUPFAM" id="SSF90123">
    <property type="entry name" value="ABC transporter transmembrane region"/>
    <property type="match status" value="1"/>
</dbReference>
<dbReference type="Gene3D" id="3.40.50.300">
    <property type="entry name" value="P-loop containing nucleotide triphosphate hydrolases"/>
    <property type="match status" value="1"/>
</dbReference>
<feature type="transmembrane region" description="Helical" evidence="8">
    <location>
        <begin position="146"/>
        <end position="165"/>
    </location>
</feature>
<dbReference type="PROSITE" id="PS50929">
    <property type="entry name" value="ABC_TM1F"/>
    <property type="match status" value="1"/>
</dbReference>
<feature type="domain" description="ABC transporter" evidence="9">
    <location>
        <begin position="347"/>
        <end position="583"/>
    </location>
</feature>
<feature type="transmembrane region" description="Helical" evidence="8">
    <location>
        <begin position="70"/>
        <end position="89"/>
    </location>
</feature>
<dbReference type="GO" id="GO:0005524">
    <property type="term" value="F:ATP binding"/>
    <property type="evidence" value="ECO:0007669"/>
    <property type="project" value="UniProtKB-KW"/>
</dbReference>
<dbReference type="EMBL" id="CP027226">
    <property type="protein sequence ID" value="AVM42383.1"/>
    <property type="molecule type" value="Genomic_DNA"/>
</dbReference>
<feature type="domain" description="ABC transmembrane type-1" evidence="10">
    <location>
        <begin position="34"/>
        <end position="314"/>
    </location>
</feature>
<dbReference type="RefSeq" id="WP_106012366.1">
    <property type="nucleotide sequence ID" value="NZ_CP027226.1"/>
</dbReference>
<accession>A0A2S0KMY4</accession>
<dbReference type="KEGG" id="fsa:C5Q98_03695"/>
<dbReference type="GO" id="GO:0005886">
    <property type="term" value="C:plasma membrane"/>
    <property type="evidence" value="ECO:0007669"/>
    <property type="project" value="UniProtKB-SubCell"/>
</dbReference>
<dbReference type="CDD" id="cd18547">
    <property type="entry name" value="ABC_6TM_Tm288_like"/>
    <property type="match status" value="1"/>
</dbReference>
<dbReference type="Gene3D" id="1.20.1560.10">
    <property type="entry name" value="ABC transporter type 1, transmembrane domain"/>
    <property type="match status" value="1"/>
</dbReference>
<keyword evidence="4" id="KW-0547">Nucleotide-binding</keyword>
<dbReference type="GO" id="GO:0015421">
    <property type="term" value="F:ABC-type oligopeptide transporter activity"/>
    <property type="evidence" value="ECO:0007669"/>
    <property type="project" value="TreeGrafter"/>
</dbReference>
<proteinExistence type="predicted"/>
<evidence type="ECO:0000256" key="1">
    <source>
        <dbReference type="ARBA" id="ARBA00004651"/>
    </source>
</evidence>
<feature type="transmembrane region" description="Helical" evidence="8">
    <location>
        <begin position="31"/>
        <end position="50"/>
    </location>
</feature>
<reference evidence="12" key="1">
    <citation type="submission" date="2018-02" db="EMBL/GenBank/DDBJ databases">
        <authorList>
            <person name="Holder M.E."/>
            <person name="Ajami N.J."/>
            <person name="Petrosino J.F."/>
        </authorList>
    </citation>
    <scope>NUCLEOTIDE SEQUENCE [LARGE SCALE GENOMIC DNA]</scope>
    <source>
        <strain evidence="12">CCUG 47711</strain>
    </source>
</reference>
<evidence type="ECO:0000256" key="6">
    <source>
        <dbReference type="ARBA" id="ARBA00022989"/>
    </source>
</evidence>
<evidence type="ECO:0000256" key="3">
    <source>
        <dbReference type="ARBA" id="ARBA00022692"/>
    </source>
</evidence>
<feature type="transmembrane region" description="Helical" evidence="8">
    <location>
        <begin position="171"/>
        <end position="192"/>
    </location>
</feature>
<dbReference type="InterPro" id="IPR036640">
    <property type="entry name" value="ABC1_TM_sf"/>
</dbReference>
<gene>
    <name evidence="11" type="ORF">C5Q98_03695</name>
</gene>
<comment type="subcellular location">
    <subcellularLocation>
        <location evidence="1">Cell membrane</location>
        <topology evidence="1">Multi-pass membrane protein</topology>
    </subcellularLocation>
</comment>
<dbReference type="FunFam" id="3.40.50.300:FF:000287">
    <property type="entry name" value="Multidrug ABC transporter ATP-binding protein"/>
    <property type="match status" value="1"/>
</dbReference>
<keyword evidence="5 11" id="KW-0067">ATP-binding</keyword>
<dbReference type="InterPro" id="IPR003593">
    <property type="entry name" value="AAA+_ATPase"/>
</dbReference>
<keyword evidence="12" id="KW-1185">Reference proteome</keyword>
<evidence type="ECO:0000256" key="7">
    <source>
        <dbReference type="ARBA" id="ARBA00023136"/>
    </source>
</evidence>
<dbReference type="PANTHER" id="PTHR43394:SF1">
    <property type="entry name" value="ATP-BINDING CASSETTE SUB-FAMILY B MEMBER 10, MITOCHONDRIAL"/>
    <property type="match status" value="1"/>
</dbReference>
<keyword evidence="2" id="KW-0813">Transport</keyword>
<dbReference type="Pfam" id="PF00005">
    <property type="entry name" value="ABC_tran"/>
    <property type="match status" value="1"/>
</dbReference>
<dbReference type="SMART" id="SM00382">
    <property type="entry name" value="AAA"/>
    <property type="match status" value="1"/>
</dbReference>
<dbReference type="SUPFAM" id="SSF52540">
    <property type="entry name" value="P-loop containing nucleoside triphosphate hydrolases"/>
    <property type="match status" value="1"/>
</dbReference>
<evidence type="ECO:0000259" key="9">
    <source>
        <dbReference type="PROSITE" id="PS50893"/>
    </source>
</evidence>
<evidence type="ECO:0000313" key="11">
    <source>
        <dbReference type="EMBL" id="AVM42383.1"/>
    </source>
</evidence>
<dbReference type="InterPro" id="IPR003439">
    <property type="entry name" value="ABC_transporter-like_ATP-bd"/>
</dbReference>
<sequence>MSRNRKNKNISNGSIWKNFLRLMEYGKTHKLLLAFTIFLGLLVGVFQLLVPLQIAKILDAYVVGNYKQVQNISILAVIYIFSFVAELILGRNVAKLSNRISSSLRGETFAHLTELPTSFYDRSKQGDVISRLTNDVQAVAISIQNILQEIFSGVVILIGAVILMLRMDLLVASLVILLTPISFFITSSIAFASNKLFLEQSKVTGEIQAYSEEMITGQKVIRAFAAEDKTQAEYDKLNEQLYEVGQKAQFVSSLTNPGTRLVNNITYIVVGVMAIVLAAKGEISVGAISAFLTYALQYAKPVNQIAQVMTEIQAGLASSERIFEILDLESLDSEIDKPELTFYGGNIEFTDLSFAYEKHQKLIENLNLSVKSGQTVAIVGPTGAGKTTLVNLLMRFYEPQKGAIYLDSQDIAEVKRDSVRSLYGMVLQETWLLRSSIFDNIAYGKSDGKASEAEVIEAAKKAQAHDFIMQLEEGYQTKLASASANLSTGQKQLLTLARVFISKPDMLILDEATSDIDTRTEILVQKAFAELMKGKTSFIIAHRLSTIKNADLILVMNQGDVVEVGTHDELIEKEGFYYNLFNSQFA</sequence>
<keyword evidence="3 8" id="KW-0812">Transmembrane</keyword>
<dbReference type="InterPro" id="IPR039421">
    <property type="entry name" value="Type_1_exporter"/>
</dbReference>
<evidence type="ECO:0000259" key="10">
    <source>
        <dbReference type="PROSITE" id="PS50929"/>
    </source>
</evidence>
<feature type="transmembrane region" description="Helical" evidence="8">
    <location>
        <begin position="261"/>
        <end position="279"/>
    </location>
</feature>
<evidence type="ECO:0000256" key="2">
    <source>
        <dbReference type="ARBA" id="ARBA00022448"/>
    </source>
</evidence>
<evidence type="ECO:0000256" key="4">
    <source>
        <dbReference type="ARBA" id="ARBA00022741"/>
    </source>
</evidence>
<dbReference type="InterPro" id="IPR011527">
    <property type="entry name" value="ABC1_TM_dom"/>
</dbReference>
<evidence type="ECO:0000313" key="12">
    <source>
        <dbReference type="Proteomes" id="UP000237947"/>
    </source>
</evidence>
<dbReference type="AlphaFoldDB" id="A0A2S0KMY4"/>
<keyword evidence="7 8" id="KW-0472">Membrane</keyword>
<evidence type="ECO:0000256" key="5">
    <source>
        <dbReference type="ARBA" id="ARBA00022840"/>
    </source>
</evidence>
<evidence type="ECO:0000256" key="8">
    <source>
        <dbReference type="SAM" id="Phobius"/>
    </source>
</evidence>
<dbReference type="GO" id="GO:0016887">
    <property type="term" value="F:ATP hydrolysis activity"/>
    <property type="evidence" value="ECO:0007669"/>
    <property type="project" value="InterPro"/>
</dbReference>
<dbReference type="PROSITE" id="PS50893">
    <property type="entry name" value="ABC_TRANSPORTER_2"/>
    <property type="match status" value="1"/>
</dbReference>
<dbReference type="CDD" id="cd03254">
    <property type="entry name" value="ABCC_Glucan_exporter_like"/>
    <property type="match status" value="1"/>
</dbReference>
<dbReference type="Proteomes" id="UP000237947">
    <property type="component" value="Chromosome"/>
</dbReference>